<dbReference type="EMBL" id="JBHRZN010000002">
    <property type="protein sequence ID" value="MFC3849916.1"/>
    <property type="molecule type" value="Genomic_DNA"/>
</dbReference>
<keyword evidence="3" id="KW-1185">Reference proteome</keyword>
<proteinExistence type="predicted"/>
<accession>A0ABV7ZRA5</accession>
<evidence type="ECO:0000313" key="2">
    <source>
        <dbReference type="EMBL" id="MFC3849916.1"/>
    </source>
</evidence>
<sequence>MTAPNTPADDATQHDPQADEHTHPTDAGRPDDEQHTDDRPDEQTPTDERIKQARAEAARYRTRLREAEAARDEVTAKYEALLRGTIEAEAQLKHHTPGIALWDAGTNPTDLLNDTGHLDPGKLRDACNNVRDRYGIGRLPESPAQGTHTTTPAAVTWRDALQGQ</sequence>
<name>A0ABV7ZRA5_9CORY</name>
<gene>
    <name evidence="2" type="ORF">ACFORJ_07025</name>
</gene>
<reference evidence="3" key="1">
    <citation type="journal article" date="2019" name="Int. J. Syst. Evol. Microbiol.">
        <title>The Global Catalogue of Microorganisms (GCM) 10K type strain sequencing project: providing services to taxonomists for standard genome sequencing and annotation.</title>
        <authorList>
            <consortium name="The Broad Institute Genomics Platform"/>
            <consortium name="The Broad Institute Genome Sequencing Center for Infectious Disease"/>
            <person name="Wu L."/>
            <person name="Ma J."/>
        </authorList>
    </citation>
    <scope>NUCLEOTIDE SEQUENCE [LARGE SCALE GENOMIC DNA]</scope>
    <source>
        <strain evidence="3">CCUG 53252</strain>
    </source>
</reference>
<protein>
    <submittedName>
        <fullName evidence="2">Uncharacterized protein</fullName>
    </submittedName>
</protein>
<feature type="region of interest" description="Disordered" evidence="1">
    <location>
        <begin position="1"/>
        <end position="57"/>
    </location>
</feature>
<evidence type="ECO:0000256" key="1">
    <source>
        <dbReference type="SAM" id="MobiDB-lite"/>
    </source>
</evidence>
<comment type="caution">
    <text evidence="2">The sequence shown here is derived from an EMBL/GenBank/DDBJ whole genome shotgun (WGS) entry which is preliminary data.</text>
</comment>
<feature type="compositionally biased region" description="Basic and acidic residues" evidence="1">
    <location>
        <begin position="11"/>
        <end position="57"/>
    </location>
</feature>
<evidence type="ECO:0000313" key="3">
    <source>
        <dbReference type="Proteomes" id="UP001595751"/>
    </source>
</evidence>
<dbReference type="Proteomes" id="UP001595751">
    <property type="component" value="Unassembled WGS sequence"/>
</dbReference>
<organism evidence="2 3">
    <name type="scientific">Corynebacterium hansenii</name>
    <dbReference type="NCBI Taxonomy" id="394964"/>
    <lineage>
        <taxon>Bacteria</taxon>
        <taxon>Bacillati</taxon>
        <taxon>Actinomycetota</taxon>
        <taxon>Actinomycetes</taxon>
        <taxon>Mycobacteriales</taxon>
        <taxon>Corynebacteriaceae</taxon>
        <taxon>Corynebacterium</taxon>
    </lineage>
</organism>
<dbReference type="RefSeq" id="WP_290289126.1">
    <property type="nucleotide sequence ID" value="NZ_CP047211.1"/>
</dbReference>